<proteinExistence type="predicted"/>
<dbReference type="InterPro" id="IPR025613">
    <property type="entry name" value="YlbE"/>
</dbReference>
<accession>A0ABY9JW74</accession>
<dbReference type="EMBL" id="CP129013">
    <property type="protein sequence ID" value="WLR43647.1"/>
    <property type="molecule type" value="Genomic_DNA"/>
</dbReference>
<dbReference type="Pfam" id="PF14003">
    <property type="entry name" value="YlbE"/>
    <property type="match status" value="1"/>
</dbReference>
<gene>
    <name evidence="1" type="ORF">LC087_05740</name>
</gene>
<dbReference type="Proteomes" id="UP001197974">
    <property type="component" value="Chromosome"/>
</dbReference>
<organism evidence="1 2">
    <name type="scientific">Bacillus carboniphilus</name>
    <dbReference type="NCBI Taxonomy" id="86663"/>
    <lineage>
        <taxon>Bacteria</taxon>
        <taxon>Bacillati</taxon>
        <taxon>Bacillota</taxon>
        <taxon>Bacilli</taxon>
        <taxon>Bacillales</taxon>
        <taxon>Bacillaceae</taxon>
        <taxon>Bacillus</taxon>
    </lineage>
</organism>
<dbReference type="RefSeq" id="WP_226538453.1">
    <property type="nucleotide sequence ID" value="NZ_CP129013.1"/>
</dbReference>
<keyword evidence="2" id="KW-1185">Reference proteome</keyword>
<evidence type="ECO:0000313" key="1">
    <source>
        <dbReference type="EMBL" id="WLR43647.1"/>
    </source>
</evidence>
<name>A0ABY9JW74_9BACI</name>
<protein>
    <submittedName>
        <fullName evidence="1">YlbE-like family protein</fullName>
    </submittedName>
</protein>
<sequence length="79" mass="9534">MRKDVLDYIYENPDIIRYLRENPHWYRVINRNPQSLEQLQIEMMNAYEKTIPHMVSNFSNSVEMAKMMMGMLSSFSLKD</sequence>
<reference evidence="1 2" key="1">
    <citation type="submission" date="2023-06" db="EMBL/GenBank/DDBJ databases">
        <title>Five Gram-positive bacteria isolated from mangrove sediments in Shenzhen, Guangdong, China.</title>
        <authorList>
            <person name="Yu S."/>
            <person name="Zheng W."/>
            <person name="Huang Y."/>
        </authorList>
    </citation>
    <scope>NUCLEOTIDE SEQUENCE [LARGE SCALE GENOMIC DNA]</scope>
    <source>
        <strain evidence="1 2">SaN35-3</strain>
    </source>
</reference>
<evidence type="ECO:0000313" key="2">
    <source>
        <dbReference type="Proteomes" id="UP001197974"/>
    </source>
</evidence>